<keyword evidence="1" id="KW-0812">Transmembrane</keyword>
<evidence type="ECO:0000313" key="2">
    <source>
        <dbReference type="EMBL" id="MFH6768279.1"/>
    </source>
</evidence>
<reference evidence="2 3" key="1">
    <citation type="submission" date="2024-02" db="EMBL/GenBank/DDBJ databases">
        <title>A Gaetbulibacter species isolated from tidal flats and genomic insights of their niches.</title>
        <authorList>
            <person name="Ye Y."/>
        </authorList>
    </citation>
    <scope>NUCLEOTIDE SEQUENCE [LARGE SCALE GENOMIC DNA]</scope>
    <source>
        <strain evidence="2 3">KEM-8</strain>
    </source>
</reference>
<dbReference type="EMBL" id="JBAWKC010000001">
    <property type="protein sequence ID" value="MFH6768279.1"/>
    <property type="molecule type" value="Genomic_DNA"/>
</dbReference>
<gene>
    <name evidence="2" type="ORF">V8G56_05995</name>
</gene>
<dbReference type="RefSeq" id="WP_395437515.1">
    <property type="nucleotide sequence ID" value="NZ_JBAWKC010000001.1"/>
</dbReference>
<proteinExistence type="predicted"/>
<evidence type="ECO:0000256" key="1">
    <source>
        <dbReference type="SAM" id="Phobius"/>
    </source>
</evidence>
<name>A0ABW7MN82_9FLAO</name>
<protein>
    <submittedName>
        <fullName evidence="2">Uncharacterized protein</fullName>
    </submittedName>
</protein>
<sequence length="248" mass="28748">MIKLFSNIRKKLLAEGKTANYLKYAIGEIVLVMIGILLALQVNSWNQSRLERIDEKNILAKLHDEFLENKNEVNKSTAIFKSAMNANIVLMSLVGSDTEELQKHDLDSLFYESLPSMQIVFSNNTIKNIVLSGKLNVIKNPEIIQLINQWEAHTVLLKEREQILSQWLNNQLIPFISDYVAFKEIDHNGNMPWSGKSKLKPDYHTLFQQLKYENILDNVLWYHNKNRISLEMADDLIEKIIDATKSYN</sequence>
<organism evidence="2 3">
    <name type="scientific">Gaetbulibacter aquiaggeris</name>
    <dbReference type="NCBI Taxonomy" id="1735373"/>
    <lineage>
        <taxon>Bacteria</taxon>
        <taxon>Pseudomonadati</taxon>
        <taxon>Bacteroidota</taxon>
        <taxon>Flavobacteriia</taxon>
        <taxon>Flavobacteriales</taxon>
        <taxon>Flavobacteriaceae</taxon>
        <taxon>Gaetbulibacter</taxon>
    </lineage>
</organism>
<keyword evidence="1" id="KW-1133">Transmembrane helix</keyword>
<accession>A0ABW7MN82</accession>
<dbReference type="Proteomes" id="UP001610104">
    <property type="component" value="Unassembled WGS sequence"/>
</dbReference>
<keyword evidence="1" id="KW-0472">Membrane</keyword>
<feature type="transmembrane region" description="Helical" evidence="1">
    <location>
        <begin position="21"/>
        <end position="40"/>
    </location>
</feature>
<comment type="caution">
    <text evidence="2">The sequence shown here is derived from an EMBL/GenBank/DDBJ whole genome shotgun (WGS) entry which is preliminary data.</text>
</comment>
<keyword evidence="3" id="KW-1185">Reference proteome</keyword>
<evidence type="ECO:0000313" key="3">
    <source>
        <dbReference type="Proteomes" id="UP001610104"/>
    </source>
</evidence>